<dbReference type="EMBL" id="BTFZ01000002">
    <property type="protein sequence ID" value="GMM33816.1"/>
    <property type="molecule type" value="Genomic_DNA"/>
</dbReference>
<evidence type="ECO:0000313" key="1">
    <source>
        <dbReference type="EMBL" id="GMM33816.1"/>
    </source>
</evidence>
<organism evidence="1 2">
    <name type="scientific">Saccharomycopsis crataegensis</name>
    <dbReference type="NCBI Taxonomy" id="43959"/>
    <lineage>
        <taxon>Eukaryota</taxon>
        <taxon>Fungi</taxon>
        <taxon>Dikarya</taxon>
        <taxon>Ascomycota</taxon>
        <taxon>Saccharomycotina</taxon>
        <taxon>Saccharomycetes</taxon>
        <taxon>Saccharomycopsidaceae</taxon>
        <taxon>Saccharomycopsis</taxon>
    </lineage>
</organism>
<dbReference type="AlphaFoldDB" id="A0AAV5QGH1"/>
<sequence>MLQPSILPAIAHQFSYTSKINHDLLNLSNTCTRLRIIVGRLVFGFVSLVRYNEWQSNRMVRNGKIAKKMGDKLILGHWHQGESFHSLLKNPIDLSIGTWTTSFFPQIEFLECTIDQYLFIPALALQNLKSVKLFNIPSLTKTKAELSELLPKVSCEEYDISKKIGIEYLCIPLDCEPDMVSKLLKTMRFDRLDRLDMLLDYSNIVVGCNGNKNLEMIRSQYLYDTRQSLSSAAKKKSDTMAGIKEINIVSKGFSLMPLSCRVMKFITSMGSESLQRLVFRTADGGSLHPGHSNSSANQAEIIGDYGVKFFEEMLYTLPKMRKLTMELDVIKGFGYTNRESILGIRDAFLRKKVNEPSELFTFELIYGSTLVVPMMALMHQKNSNPIIELLKSLPSQNLKLIFNYQKQIESVFQIAQLVMLDLIHNLELSQLEDLERKRKDDGIVVAEKRPFFTRISQLQLNWAWSTVDSYILASHDSKMSEYAEHQGRTYPIKVPRYGRVGDCSPDFRIFELYEIEYTEPISSINTEACFENTRSRMERRVLQEYSGNDSVASLKAISNVQPAPTPTGRSLVKHVYDMKVHEMQAMIRLGIKQDREFWSNELAKLDLEEYSKPTVLSALWD</sequence>
<proteinExistence type="predicted"/>
<dbReference type="Proteomes" id="UP001360560">
    <property type="component" value="Unassembled WGS sequence"/>
</dbReference>
<gene>
    <name evidence="1" type="ORF">DASC09_011410</name>
</gene>
<name>A0AAV5QGH1_9ASCO</name>
<evidence type="ECO:0008006" key="3">
    <source>
        <dbReference type="Google" id="ProtNLM"/>
    </source>
</evidence>
<reference evidence="1 2" key="1">
    <citation type="journal article" date="2023" name="Elife">
        <title>Identification of key yeast species and microbe-microbe interactions impacting larval growth of Drosophila in the wild.</title>
        <authorList>
            <person name="Mure A."/>
            <person name="Sugiura Y."/>
            <person name="Maeda R."/>
            <person name="Honda K."/>
            <person name="Sakurai N."/>
            <person name="Takahashi Y."/>
            <person name="Watada M."/>
            <person name="Katoh T."/>
            <person name="Gotoh A."/>
            <person name="Gotoh Y."/>
            <person name="Taniguchi I."/>
            <person name="Nakamura K."/>
            <person name="Hayashi T."/>
            <person name="Katayama T."/>
            <person name="Uemura T."/>
            <person name="Hattori Y."/>
        </authorList>
    </citation>
    <scope>NUCLEOTIDE SEQUENCE [LARGE SCALE GENOMIC DNA]</scope>
    <source>
        <strain evidence="1 2">SC-9</strain>
    </source>
</reference>
<evidence type="ECO:0000313" key="2">
    <source>
        <dbReference type="Proteomes" id="UP001360560"/>
    </source>
</evidence>
<dbReference type="GeneID" id="90071795"/>
<accession>A0AAV5QGH1</accession>
<dbReference type="RefSeq" id="XP_064850816.1">
    <property type="nucleotide sequence ID" value="XM_064994744.1"/>
</dbReference>
<comment type="caution">
    <text evidence="1">The sequence shown here is derived from an EMBL/GenBank/DDBJ whole genome shotgun (WGS) entry which is preliminary data.</text>
</comment>
<protein>
    <recommendedName>
        <fullName evidence="3">F-box domain-containing protein</fullName>
    </recommendedName>
</protein>
<keyword evidence="2" id="KW-1185">Reference proteome</keyword>